<accession>A0A8S5PFP8</accession>
<reference evidence="2" key="1">
    <citation type="journal article" date="2021" name="Proc. Natl. Acad. Sci. U.S.A.">
        <title>A Catalog of Tens of Thousands of Viruses from Human Metagenomes Reveals Hidden Associations with Chronic Diseases.</title>
        <authorList>
            <person name="Tisza M.J."/>
            <person name="Buck C.B."/>
        </authorList>
    </citation>
    <scope>NUCLEOTIDE SEQUENCE</scope>
    <source>
        <strain evidence="2">CtLOE2</strain>
    </source>
</reference>
<keyword evidence="1" id="KW-0472">Membrane</keyword>
<evidence type="ECO:0000256" key="1">
    <source>
        <dbReference type="SAM" id="Phobius"/>
    </source>
</evidence>
<keyword evidence="1" id="KW-1133">Transmembrane helix</keyword>
<feature type="transmembrane region" description="Helical" evidence="1">
    <location>
        <begin position="6"/>
        <end position="26"/>
    </location>
</feature>
<sequence>MGIMDILGITIGGMWVATFVLSYLFGKKGL</sequence>
<proteinExistence type="predicted"/>
<evidence type="ECO:0000313" key="2">
    <source>
        <dbReference type="EMBL" id="DAE05488.1"/>
    </source>
</evidence>
<organism evidence="2">
    <name type="scientific">Siphoviridae sp. ctLOE2</name>
    <dbReference type="NCBI Taxonomy" id="2825454"/>
    <lineage>
        <taxon>Viruses</taxon>
        <taxon>Duplodnaviria</taxon>
        <taxon>Heunggongvirae</taxon>
        <taxon>Uroviricota</taxon>
        <taxon>Caudoviricetes</taxon>
    </lineage>
</organism>
<keyword evidence="1" id="KW-0812">Transmembrane</keyword>
<name>A0A8S5PFP8_9CAUD</name>
<dbReference type="EMBL" id="BK015411">
    <property type="protein sequence ID" value="DAE05488.1"/>
    <property type="molecule type" value="Genomic_DNA"/>
</dbReference>
<protein>
    <submittedName>
        <fullName evidence="2">Uncharacterized protein</fullName>
    </submittedName>
</protein>